<dbReference type="OrthoDB" id="594739at2"/>
<dbReference type="InterPro" id="IPR047202">
    <property type="entry name" value="Lipocalin_Blc-like_dom"/>
</dbReference>
<dbReference type="PROSITE" id="PS51257">
    <property type="entry name" value="PROKAR_LIPOPROTEIN"/>
    <property type="match status" value="1"/>
</dbReference>
<dbReference type="GO" id="GO:0006950">
    <property type="term" value="P:response to stress"/>
    <property type="evidence" value="ECO:0007669"/>
    <property type="project" value="UniProtKB-ARBA"/>
</dbReference>
<dbReference type="Gene3D" id="2.40.128.20">
    <property type="match status" value="1"/>
</dbReference>
<dbReference type="PRINTS" id="PR01171">
    <property type="entry name" value="BCTLIPOCALIN"/>
</dbReference>
<dbReference type="GO" id="GO:0008289">
    <property type="term" value="F:lipid binding"/>
    <property type="evidence" value="ECO:0007669"/>
    <property type="project" value="UniProtKB-UniRule"/>
</dbReference>
<dbReference type="Pfam" id="PF08212">
    <property type="entry name" value="Lipocalin_2"/>
    <property type="match status" value="1"/>
</dbReference>
<keyword evidence="5" id="KW-1185">Reference proteome</keyword>
<dbReference type="CDD" id="cd19438">
    <property type="entry name" value="lipocalin_Blc-like"/>
    <property type="match status" value="1"/>
</dbReference>
<evidence type="ECO:0000313" key="4">
    <source>
        <dbReference type="EMBL" id="QGY82204.1"/>
    </source>
</evidence>
<gene>
    <name evidence="4" type="ORF">EUU25_08035</name>
</gene>
<comment type="function">
    <text evidence="2">Involved in the storage or transport of lipids necessary for membrane maintenance under stressful conditions. Displays a binding preference for lysophospholipids.</text>
</comment>
<protein>
    <recommendedName>
        <fullName evidence="2">Outer membrane lipoprotein Blc</fullName>
    </recommendedName>
</protein>
<dbReference type="InterPro" id="IPR022271">
    <property type="entry name" value="Lipocalin_ApoD"/>
</dbReference>
<feature type="domain" description="Lipocalin/cytosolic fatty-acid binding" evidence="3">
    <location>
        <begin position="45"/>
        <end position="184"/>
    </location>
</feature>
<dbReference type="InterPro" id="IPR012674">
    <property type="entry name" value="Calycin"/>
</dbReference>
<dbReference type="InterPro" id="IPR000566">
    <property type="entry name" value="Lipocln_cytosolic_FA-bd_dom"/>
</dbReference>
<keyword evidence="2" id="KW-0472">Membrane</keyword>
<dbReference type="SUPFAM" id="SSF50814">
    <property type="entry name" value="Lipocalins"/>
    <property type="match status" value="1"/>
</dbReference>
<sequence length="186" mass="20397">MPATSSRLIPVSLALVGGALLLAGCAAMQRGPVGNKAVPEPAKSVELDRYLGRWFEYGRYEAGFQKGCEAVTAEYALRPDGAVSVLNSCHKGAVDGKLSRAEGKAKVVENSRGAKLKVSFFGPFYGDYWVLDHADDYSWSIVGEPSGRYLWMLTRTPKPDERTTALLKARVQDLGYDWSLVRLTKH</sequence>
<name>A0A6I6LBN1_9SPHN</name>
<comment type="similarity">
    <text evidence="1 2">Belongs to the calycin superfamily. Lipocalin family.</text>
</comment>
<dbReference type="AlphaFoldDB" id="A0A6I6LBN1"/>
<keyword evidence="2" id="KW-0446">Lipid-binding</keyword>
<keyword evidence="2" id="KW-0449">Lipoprotein</keyword>
<dbReference type="InterPro" id="IPR002446">
    <property type="entry name" value="Lipocalin_bac"/>
</dbReference>
<keyword evidence="2" id="KW-0998">Cell outer membrane</keyword>
<dbReference type="Proteomes" id="UP000428803">
    <property type="component" value="Chromosome"/>
</dbReference>
<dbReference type="KEGG" id="slaa:EUU25_08035"/>
<organism evidence="4 5">
    <name type="scientific">Sphingorhabdus lacus</name>
    <dbReference type="NCBI Taxonomy" id="392610"/>
    <lineage>
        <taxon>Bacteria</taxon>
        <taxon>Pseudomonadati</taxon>
        <taxon>Pseudomonadota</taxon>
        <taxon>Alphaproteobacteria</taxon>
        <taxon>Sphingomonadales</taxon>
        <taxon>Sphingomonadaceae</taxon>
        <taxon>Sphingorhabdus</taxon>
    </lineage>
</organism>
<dbReference type="PIRSF" id="PIRSF036893">
    <property type="entry name" value="Lipocalin_ApoD"/>
    <property type="match status" value="1"/>
</dbReference>
<dbReference type="PANTHER" id="PTHR10612">
    <property type="entry name" value="APOLIPOPROTEIN D"/>
    <property type="match status" value="1"/>
</dbReference>
<dbReference type="GO" id="GO:0009279">
    <property type="term" value="C:cell outer membrane"/>
    <property type="evidence" value="ECO:0007669"/>
    <property type="project" value="UniProtKB-SubCell"/>
</dbReference>
<comment type="subcellular location">
    <subcellularLocation>
        <location evidence="2">Cell outer membrane</location>
    </subcellularLocation>
</comment>
<accession>A0A6I6LBN1</accession>
<evidence type="ECO:0000313" key="5">
    <source>
        <dbReference type="Proteomes" id="UP000428803"/>
    </source>
</evidence>
<proteinExistence type="inferred from homology"/>
<evidence type="ECO:0000259" key="3">
    <source>
        <dbReference type="Pfam" id="PF08212"/>
    </source>
</evidence>
<dbReference type="EMBL" id="CP035733">
    <property type="protein sequence ID" value="QGY82204.1"/>
    <property type="molecule type" value="Genomic_DNA"/>
</dbReference>
<evidence type="ECO:0000256" key="1">
    <source>
        <dbReference type="ARBA" id="ARBA00006889"/>
    </source>
</evidence>
<dbReference type="PANTHER" id="PTHR10612:SF34">
    <property type="entry name" value="APOLIPOPROTEIN D"/>
    <property type="match status" value="1"/>
</dbReference>
<reference evidence="5" key="1">
    <citation type="submission" date="2019-01" db="EMBL/GenBank/DDBJ databases">
        <title>Sphingorhabdus lacus sp.nov., isolated from an oligotrophic freshwater lake.</title>
        <authorList>
            <person name="Park M."/>
        </authorList>
    </citation>
    <scope>NUCLEOTIDE SEQUENCE [LARGE SCALE GENOMIC DNA]</scope>
    <source>
        <strain evidence="5">IMCC1753</strain>
    </source>
</reference>
<evidence type="ECO:0000256" key="2">
    <source>
        <dbReference type="PIRNR" id="PIRNR036893"/>
    </source>
</evidence>
<comment type="subunit">
    <text evidence="2">Homodimer.</text>
</comment>